<keyword evidence="12" id="KW-1185">Reference proteome</keyword>
<dbReference type="InterPro" id="IPR036939">
    <property type="entry name" value="Cu2_ascorb_mOase_N_sf"/>
</dbReference>
<dbReference type="PANTHER" id="PTHR10157">
    <property type="entry name" value="DOPAMINE BETA HYDROXYLASE RELATED"/>
    <property type="match status" value="1"/>
</dbReference>
<sequence>MDTNGILQLQWHLRDKEIVFEVTVNSRGFVAIGFLYQNPKFSGFDMALAWIHDRTGKANILDCHGRNSNFEEILKDDTQNYIIDREGYQNLTHTVITFKRSLETCDPRDVPFTADTMKMFWGYGERDIVSTQLDKIKFKAKGIKSIHLLNPSFKKPNNQSDLLHWDATVKNVTIHENFDTIYWCKIFKGPNLDVKHHIIGFEPIITRDILTKKSTVHHMTLFECTERAFRKNTKDLDLWTKSKGVVCNSNDSNIFSAYNWDSCITPVASWGVGGSSQYLPEHVGIPFTGKYYMLEIHYDNPAHKTFEDNSGFRIHYTKNLRKHDGGIMINGVTTSNTQLIPPRQKSFRNLGICGQSCTSKQLNIFPEDGINVVSVSFQTHSAGRKFKFSHVRNETELDKIVEDDSYNYNYQEIRQLANETKVLPDDYLIVECTYDTQNRNLATLGGYSTKEEMCLAFITYYPKIDLVGCYSMVPVQEFFSYFGVYGFYGVNMTDVENMILYGEEIVNRPLPSVKDIVLSNEVKTSNDDFHERYKNSLLNKLVINDPVEFHDRTFMRHLYQLPWEDASYASQLEHLMTTGRYMLFCRIANDSIRAPTEIIKYPKYVRKEKEVDKACPYHIYLELLANNSTNLHFHNLLLNLSIILTLTNILQIIHFYFM</sequence>
<evidence type="ECO:0000256" key="7">
    <source>
        <dbReference type="ARBA" id="ARBA00023157"/>
    </source>
</evidence>
<keyword evidence="8" id="KW-0325">Glycoprotein</keyword>
<gene>
    <name evidence="11" type="primary">putative MOXD1 homolog 1</name>
    <name evidence="11" type="ORF">CLUMA_CG009314</name>
</gene>
<dbReference type="PROSITE" id="PS00084">
    <property type="entry name" value="CU2_MONOOXYGENASE_1"/>
    <property type="match status" value="1"/>
</dbReference>
<dbReference type="SUPFAM" id="SSF49742">
    <property type="entry name" value="PHM/PNGase F"/>
    <property type="match status" value="2"/>
</dbReference>
<dbReference type="OrthoDB" id="10003276at2759"/>
<evidence type="ECO:0000256" key="6">
    <source>
        <dbReference type="ARBA" id="ARBA00023033"/>
    </source>
</evidence>
<dbReference type="InterPro" id="IPR020611">
    <property type="entry name" value="Cu2_ascorb_mOase_CS-1"/>
</dbReference>
<dbReference type="InterPro" id="IPR028460">
    <property type="entry name" value="Tbh/DBH"/>
</dbReference>
<evidence type="ECO:0000256" key="8">
    <source>
        <dbReference type="ARBA" id="ARBA00023180"/>
    </source>
</evidence>
<organism evidence="11 12">
    <name type="scientific">Clunio marinus</name>
    <dbReference type="NCBI Taxonomy" id="568069"/>
    <lineage>
        <taxon>Eukaryota</taxon>
        <taxon>Metazoa</taxon>
        <taxon>Ecdysozoa</taxon>
        <taxon>Arthropoda</taxon>
        <taxon>Hexapoda</taxon>
        <taxon>Insecta</taxon>
        <taxon>Pterygota</taxon>
        <taxon>Neoptera</taxon>
        <taxon>Endopterygota</taxon>
        <taxon>Diptera</taxon>
        <taxon>Nematocera</taxon>
        <taxon>Chironomoidea</taxon>
        <taxon>Chironomidae</taxon>
        <taxon>Clunio</taxon>
    </lineage>
</organism>
<dbReference type="GO" id="GO:0042421">
    <property type="term" value="P:norepinephrine biosynthetic process"/>
    <property type="evidence" value="ECO:0007669"/>
    <property type="project" value="TreeGrafter"/>
</dbReference>
<proteinExistence type="inferred from homology"/>
<dbReference type="GO" id="GO:0005507">
    <property type="term" value="F:copper ion binding"/>
    <property type="evidence" value="ECO:0007669"/>
    <property type="project" value="InterPro"/>
</dbReference>
<keyword evidence="9" id="KW-0812">Transmembrane</keyword>
<evidence type="ECO:0000256" key="1">
    <source>
        <dbReference type="ARBA" id="ARBA00001973"/>
    </source>
</evidence>
<dbReference type="AlphaFoldDB" id="A0A1J1I6P5"/>
<dbReference type="FunFam" id="2.60.120.310:FF:000004">
    <property type="entry name" value="DBH-like monooxygenase protein 1"/>
    <property type="match status" value="1"/>
</dbReference>
<evidence type="ECO:0000313" key="11">
    <source>
        <dbReference type="EMBL" id="CRK95867.1"/>
    </source>
</evidence>
<dbReference type="InterPro" id="IPR014784">
    <property type="entry name" value="Cu2_ascorb_mOase-like_C"/>
</dbReference>
<feature type="transmembrane region" description="Helical" evidence="9">
    <location>
        <begin position="636"/>
        <end position="657"/>
    </location>
</feature>
<dbReference type="Proteomes" id="UP000183832">
    <property type="component" value="Unassembled WGS sequence"/>
</dbReference>
<dbReference type="PRINTS" id="PR00767">
    <property type="entry name" value="DBMONOXGNASE"/>
</dbReference>
<dbReference type="InterPro" id="IPR000945">
    <property type="entry name" value="DBH-like"/>
</dbReference>
<dbReference type="PROSITE" id="PS50836">
    <property type="entry name" value="DOMON"/>
    <property type="match status" value="1"/>
</dbReference>
<evidence type="ECO:0000256" key="9">
    <source>
        <dbReference type="SAM" id="Phobius"/>
    </source>
</evidence>
<dbReference type="InterPro" id="IPR024548">
    <property type="entry name" value="Cu2_monoox_C"/>
</dbReference>
<keyword evidence="6" id="KW-0503">Monooxygenase</keyword>
<evidence type="ECO:0000256" key="2">
    <source>
        <dbReference type="ARBA" id="ARBA00010676"/>
    </source>
</evidence>
<dbReference type="Gene3D" id="2.60.120.230">
    <property type="match status" value="1"/>
</dbReference>
<dbReference type="GO" id="GO:0030667">
    <property type="term" value="C:secretory granule membrane"/>
    <property type="evidence" value="ECO:0007669"/>
    <property type="project" value="TreeGrafter"/>
</dbReference>
<dbReference type="InterPro" id="IPR000323">
    <property type="entry name" value="Cu2_ascorb_mOase_N"/>
</dbReference>
<feature type="domain" description="DOMON" evidence="10">
    <location>
        <begin position="5"/>
        <end position="124"/>
    </location>
</feature>
<dbReference type="InterPro" id="IPR045266">
    <property type="entry name" value="DOH_DOMON"/>
</dbReference>
<keyword evidence="9" id="KW-1133">Transmembrane helix</keyword>
<dbReference type="FunFam" id="2.60.120.230:FF:000001">
    <property type="entry name" value="Monooxygenase, DBH-like 1"/>
    <property type="match status" value="1"/>
</dbReference>
<evidence type="ECO:0000259" key="10">
    <source>
        <dbReference type="PROSITE" id="PS50836"/>
    </source>
</evidence>
<keyword evidence="4" id="KW-0560">Oxidoreductase</keyword>
<dbReference type="GO" id="GO:0004500">
    <property type="term" value="F:dopamine beta-monooxygenase activity"/>
    <property type="evidence" value="ECO:0007669"/>
    <property type="project" value="InterPro"/>
</dbReference>
<keyword evidence="3" id="KW-0479">Metal-binding</keyword>
<dbReference type="PANTHER" id="PTHR10157:SF23">
    <property type="entry name" value="MOXD1 HOMOLOG 1"/>
    <property type="match status" value="1"/>
</dbReference>
<dbReference type="InterPro" id="IPR005018">
    <property type="entry name" value="DOMON_domain"/>
</dbReference>
<dbReference type="CDD" id="cd09631">
    <property type="entry name" value="DOMON_DOH"/>
    <property type="match status" value="1"/>
</dbReference>
<evidence type="ECO:0000313" key="12">
    <source>
        <dbReference type="Proteomes" id="UP000183832"/>
    </source>
</evidence>
<accession>A0A1J1I6P5</accession>
<evidence type="ECO:0000256" key="5">
    <source>
        <dbReference type="ARBA" id="ARBA00023008"/>
    </source>
</evidence>
<dbReference type="InterPro" id="IPR008977">
    <property type="entry name" value="PHM/PNGase_F_dom_sf"/>
</dbReference>
<keyword evidence="9" id="KW-0472">Membrane</keyword>
<keyword evidence="7" id="KW-1015">Disulfide bond</keyword>
<name>A0A1J1I6P5_9DIPT</name>
<reference evidence="11 12" key="1">
    <citation type="submission" date="2015-04" db="EMBL/GenBank/DDBJ databases">
        <authorList>
            <person name="Syromyatnikov M.Y."/>
            <person name="Popov V.N."/>
        </authorList>
    </citation>
    <scope>NUCLEOTIDE SEQUENCE [LARGE SCALE GENOMIC DNA]</scope>
</reference>
<dbReference type="SMART" id="SM00664">
    <property type="entry name" value="DoH"/>
    <property type="match status" value="1"/>
</dbReference>
<dbReference type="Pfam" id="PF03351">
    <property type="entry name" value="DOMON"/>
    <property type="match status" value="1"/>
</dbReference>
<dbReference type="STRING" id="568069.A0A1J1I6P5"/>
<comment type="similarity">
    <text evidence="2">Belongs to the copper type II ascorbate-dependent monooxygenase family.</text>
</comment>
<comment type="cofactor">
    <cofactor evidence="1">
        <name>Cu(2+)</name>
        <dbReference type="ChEBI" id="CHEBI:29036"/>
    </cofactor>
</comment>
<dbReference type="Pfam" id="PF01082">
    <property type="entry name" value="Cu2_monooxygen"/>
    <property type="match status" value="1"/>
</dbReference>
<dbReference type="Gene3D" id="2.60.120.310">
    <property type="entry name" value="Copper type II, ascorbate-dependent monooxygenase, N-terminal domain"/>
    <property type="match status" value="1"/>
</dbReference>
<keyword evidence="5" id="KW-0186">Copper</keyword>
<dbReference type="GO" id="GO:0005615">
    <property type="term" value="C:extracellular space"/>
    <property type="evidence" value="ECO:0007669"/>
    <property type="project" value="TreeGrafter"/>
</dbReference>
<protein>
    <submittedName>
        <fullName evidence="11">CLUMA_CG009314, isoform A</fullName>
    </submittedName>
</protein>
<dbReference type="GO" id="GO:0006589">
    <property type="term" value="P:octopamine biosynthetic process"/>
    <property type="evidence" value="ECO:0007669"/>
    <property type="project" value="TreeGrafter"/>
</dbReference>
<evidence type="ECO:0000256" key="3">
    <source>
        <dbReference type="ARBA" id="ARBA00022723"/>
    </source>
</evidence>
<dbReference type="Pfam" id="PF03712">
    <property type="entry name" value="Cu2_monoox_C"/>
    <property type="match status" value="1"/>
</dbReference>
<evidence type="ECO:0000256" key="4">
    <source>
        <dbReference type="ARBA" id="ARBA00023002"/>
    </source>
</evidence>
<dbReference type="EMBL" id="CVRI01000043">
    <property type="protein sequence ID" value="CRK95867.1"/>
    <property type="molecule type" value="Genomic_DNA"/>
</dbReference>
<dbReference type="GO" id="GO:0042420">
    <property type="term" value="P:dopamine catabolic process"/>
    <property type="evidence" value="ECO:0007669"/>
    <property type="project" value="TreeGrafter"/>
</dbReference>